<proteinExistence type="predicted"/>
<dbReference type="PANTHER" id="PTHR35814:SF1">
    <property type="entry name" value="GLUTATHIONE S-TRANSFERASE-RELATED"/>
    <property type="match status" value="1"/>
</dbReference>
<evidence type="ECO:0000313" key="7">
    <source>
        <dbReference type="Proteomes" id="UP000301751"/>
    </source>
</evidence>
<dbReference type="GO" id="GO:0016020">
    <property type="term" value="C:membrane"/>
    <property type="evidence" value="ECO:0007669"/>
    <property type="project" value="UniProtKB-SubCell"/>
</dbReference>
<dbReference type="RefSeq" id="WP_228027338.1">
    <property type="nucleotide sequence ID" value="NZ_BJCL01000029.1"/>
</dbReference>
<evidence type="ECO:0000256" key="1">
    <source>
        <dbReference type="ARBA" id="ARBA00004370"/>
    </source>
</evidence>
<comment type="subcellular location">
    <subcellularLocation>
        <location evidence="1">Membrane</location>
    </subcellularLocation>
</comment>
<feature type="transmembrane region" description="Helical" evidence="5">
    <location>
        <begin position="67"/>
        <end position="94"/>
    </location>
</feature>
<keyword evidence="4 5" id="KW-0472">Membrane</keyword>
<name>A0A480AWY0_9BURK</name>
<dbReference type="PANTHER" id="PTHR35814">
    <property type="match status" value="1"/>
</dbReference>
<dbReference type="InterPro" id="IPR023352">
    <property type="entry name" value="MAPEG-like_dom_sf"/>
</dbReference>
<evidence type="ECO:0008006" key="8">
    <source>
        <dbReference type="Google" id="ProtNLM"/>
    </source>
</evidence>
<evidence type="ECO:0000256" key="5">
    <source>
        <dbReference type="SAM" id="Phobius"/>
    </source>
</evidence>
<evidence type="ECO:0000256" key="4">
    <source>
        <dbReference type="ARBA" id="ARBA00023136"/>
    </source>
</evidence>
<feature type="transmembrane region" description="Helical" evidence="5">
    <location>
        <begin position="6"/>
        <end position="30"/>
    </location>
</feature>
<comment type="caution">
    <text evidence="6">The sequence shown here is derived from an EMBL/GenBank/DDBJ whole genome shotgun (WGS) entry which is preliminary data.</text>
</comment>
<reference evidence="7" key="1">
    <citation type="submission" date="2019-03" db="EMBL/GenBank/DDBJ databases">
        <title>Aquabacterium pictum sp.nov., the first bacteriochlorophyll a-containing freshwater bacterium in the genus Aquabacterium of the class Betaproteobacteria.</title>
        <authorList>
            <person name="Hirose S."/>
            <person name="Tank M."/>
            <person name="Hara E."/>
            <person name="Tamaki H."/>
            <person name="Takaichi S."/>
            <person name="Haruta S."/>
            <person name="Hanada S."/>
        </authorList>
    </citation>
    <scope>NUCLEOTIDE SEQUENCE [LARGE SCALE GENOMIC DNA]</scope>
    <source>
        <strain evidence="7">W35</strain>
    </source>
</reference>
<dbReference type="EMBL" id="BJCL01000029">
    <property type="protein sequence ID" value="GCL66229.1"/>
    <property type="molecule type" value="Genomic_DNA"/>
</dbReference>
<dbReference type="Pfam" id="PF01124">
    <property type="entry name" value="MAPEG"/>
    <property type="match status" value="1"/>
</dbReference>
<dbReference type="AlphaFoldDB" id="A0A480AWY0"/>
<evidence type="ECO:0000313" key="6">
    <source>
        <dbReference type="EMBL" id="GCL66229.1"/>
    </source>
</evidence>
<dbReference type="Gene3D" id="1.20.120.550">
    <property type="entry name" value="Membrane associated eicosanoid/glutathione metabolism-like domain"/>
    <property type="match status" value="1"/>
</dbReference>
<organism evidence="6 7">
    <name type="scientific">Pseudaquabacterium pictum</name>
    <dbReference type="NCBI Taxonomy" id="2315236"/>
    <lineage>
        <taxon>Bacteria</taxon>
        <taxon>Pseudomonadati</taxon>
        <taxon>Pseudomonadota</taxon>
        <taxon>Betaproteobacteria</taxon>
        <taxon>Burkholderiales</taxon>
        <taxon>Sphaerotilaceae</taxon>
        <taxon>Pseudaquabacterium</taxon>
    </lineage>
</organism>
<accession>A0A480AWY0</accession>
<keyword evidence="2 5" id="KW-0812">Transmembrane</keyword>
<keyword evidence="3 5" id="KW-1133">Transmembrane helix</keyword>
<keyword evidence="7" id="KW-1185">Reference proteome</keyword>
<dbReference type="SUPFAM" id="SSF161084">
    <property type="entry name" value="MAPEG domain-like"/>
    <property type="match status" value="1"/>
</dbReference>
<dbReference type="Proteomes" id="UP000301751">
    <property type="component" value="Unassembled WGS sequence"/>
</dbReference>
<evidence type="ECO:0000256" key="2">
    <source>
        <dbReference type="ARBA" id="ARBA00022692"/>
    </source>
</evidence>
<dbReference type="InterPro" id="IPR001129">
    <property type="entry name" value="Membr-assoc_MAPEG"/>
</dbReference>
<sequence length="138" mass="14474">MNDAAGLPAAAATTGLYAGLLALLYAGLALRVVRLRVVLKQPLGDGGHAELQRAVRVHGHFAEYVPLALLLLLLLELAGMPAALLHGYGLLLLVSRAAHAIGVGRSPEHLGWRLAAMVVTCHLLAGAALLLITMWLRA</sequence>
<protein>
    <recommendedName>
        <fullName evidence="8">Glutathione S-transferase</fullName>
    </recommendedName>
</protein>
<gene>
    <name evidence="6" type="ORF">AQPW35_53100</name>
</gene>
<feature type="transmembrane region" description="Helical" evidence="5">
    <location>
        <begin position="114"/>
        <end position="136"/>
    </location>
</feature>
<evidence type="ECO:0000256" key="3">
    <source>
        <dbReference type="ARBA" id="ARBA00022989"/>
    </source>
</evidence>